<name>A0ABW4CJ98_9LACO</name>
<protein>
    <submittedName>
        <fullName evidence="2">Uncharacterized protein</fullName>
    </submittedName>
</protein>
<dbReference type="RefSeq" id="WP_263852822.1">
    <property type="nucleotide sequence ID" value="NZ_BOLQ01000013.1"/>
</dbReference>
<reference evidence="3" key="1">
    <citation type="journal article" date="2019" name="Int. J. Syst. Evol. Microbiol.">
        <title>The Global Catalogue of Microorganisms (GCM) 10K type strain sequencing project: providing services to taxonomists for standard genome sequencing and annotation.</title>
        <authorList>
            <consortium name="The Broad Institute Genomics Platform"/>
            <consortium name="The Broad Institute Genome Sequencing Center for Infectious Disease"/>
            <person name="Wu L."/>
            <person name="Ma J."/>
        </authorList>
    </citation>
    <scope>NUCLEOTIDE SEQUENCE [LARGE SCALE GENOMIC DNA]</scope>
    <source>
        <strain evidence="3">CCM 8980</strain>
    </source>
</reference>
<keyword evidence="1" id="KW-0472">Membrane</keyword>
<organism evidence="2 3">
    <name type="scientific">Lacticaseibacillus mingshuiensis</name>
    <dbReference type="NCBI Taxonomy" id="2799574"/>
    <lineage>
        <taxon>Bacteria</taxon>
        <taxon>Bacillati</taxon>
        <taxon>Bacillota</taxon>
        <taxon>Bacilli</taxon>
        <taxon>Lactobacillales</taxon>
        <taxon>Lactobacillaceae</taxon>
        <taxon>Lacticaseibacillus</taxon>
    </lineage>
</organism>
<gene>
    <name evidence="2" type="ORF">ACFQ4P_09300</name>
</gene>
<evidence type="ECO:0000256" key="1">
    <source>
        <dbReference type="SAM" id="Phobius"/>
    </source>
</evidence>
<sequence>MSKKHSLRTFGIITTALSGSLLATSAASLAIGIIAIIKGNR</sequence>
<dbReference type="EMBL" id="JBHTOC010000013">
    <property type="protein sequence ID" value="MFD1430442.1"/>
    <property type="molecule type" value="Genomic_DNA"/>
</dbReference>
<accession>A0ABW4CJ98</accession>
<keyword evidence="1" id="KW-0812">Transmembrane</keyword>
<proteinExistence type="predicted"/>
<evidence type="ECO:0000313" key="2">
    <source>
        <dbReference type="EMBL" id="MFD1430442.1"/>
    </source>
</evidence>
<keyword evidence="1" id="KW-1133">Transmembrane helix</keyword>
<evidence type="ECO:0000313" key="3">
    <source>
        <dbReference type="Proteomes" id="UP001597196"/>
    </source>
</evidence>
<keyword evidence="3" id="KW-1185">Reference proteome</keyword>
<comment type="caution">
    <text evidence="2">The sequence shown here is derived from an EMBL/GenBank/DDBJ whole genome shotgun (WGS) entry which is preliminary data.</text>
</comment>
<feature type="transmembrane region" description="Helical" evidence="1">
    <location>
        <begin position="12"/>
        <end position="37"/>
    </location>
</feature>
<dbReference type="Proteomes" id="UP001597196">
    <property type="component" value="Unassembled WGS sequence"/>
</dbReference>